<protein>
    <recommendedName>
        <fullName evidence="6">Tubulin-tyrosine ligase</fullName>
    </recommendedName>
</protein>
<keyword evidence="3" id="KW-0067">ATP-binding</keyword>
<proteinExistence type="predicted"/>
<dbReference type="RefSeq" id="XP_020436583.1">
    <property type="nucleotide sequence ID" value="XM_020573488.1"/>
</dbReference>
<dbReference type="GO" id="GO:0005524">
    <property type="term" value="F:ATP binding"/>
    <property type="evidence" value="ECO:0007669"/>
    <property type="project" value="UniProtKB-KW"/>
</dbReference>
<dbReference type="AlphaFoldDB" id="D3B294"/>
<dbReference type="PROSITE" id="PS51221">
    <property type="entry name" value="TTL"/>
    <property type="match status" value="1"/>
</dbReference>
<dbReference type="Proteomes" id="UP000001396">
    <property type="component" value="Unassembled WGS sequence"/>
</dbReference>
<organism evidence="4 5">
    <name type="scientific">Heterostelium pallidum (strain ATCC 26659 / Pp 5 / PN500)</name>
    <name type="common">Cellular slime mold</name>
    <name type="synonym">Polysphondylium pallidum</name>
    <dbReference type="NCBI Taxonomy" id="670386"/>
    <lineage>
        <taxon>Eukaryota</taxon>
        <taxon>Amoebozoa</taxon>
        <taxon>Evosea</taxon>
        <taxon>Eumycetozoa</taxon>
        <taxon>Dictyostelia</taxon>
        <taxon>Acytosteliales</taxon>
        <taxon>Acytosteliaceae</taxon>
        <taxon>Heterostelium</taxon>
    </lineage>
</organism>
<keyword evidence="1" id="KW-0436">Ligase</keyword>
<sequence>MLDSSSKSFNTLVDQSSLNSFEDRNKPKKNSTILKNVDLNDDSKLIELYGKCETKFAFIVWKSSMHIPWVWPVTAPEKTEEEMNKDELISYNWTKRRLFHEVLEERSFHLVSTIDGTYDLRFIISLANTEKEDFPNDLYSRFDRLHNINRFPQMTLINTKHSLARSIKAMSERFGEKDFSFHPNTFILPEDYQKLQQYSKENPDVLFIKKPKFGGKGIEISLYSNSQEIENDSKYVVQEYISNPCLINGKKFSFRLYVLITSLNPLILYIHNDGVIKFGKSNFSNDRKTFTEDYISNHVTNHPSNTAPSTEFSSDFKEDDVGRRWSVKALLRYLDKNNIYPSDLLWSKIKDVVAKTIFSVELDVLSKTNELMKSESNGFQLLGLDIDLLDNFQPIFIEGNVNPLLGSAIPPFENYHNLQVIRDTFDLIGHTVYNSTTMKEDIKTRLLQQKAELIVKQSKNIKHLDEQSLDKLVQYEFENIHRANYELIYPTKESIDTLSKFHLNKESILNQVLHRYVKSDGNDY</sequence>
<evidence type="ECO:0000313" key="5">
    <source>
        <dbReference type="Proteomes" id="UP000001396"/>
    </source>
</evidence>
<evidence type="ECO:0000256" key="3">
    <source>
        <dbReference type="ARBA" id="ARBA00022840"/>
    </source>
</evidence>
<evidence type="ECO:0000256" key="1">
    <source>
        <dbReference type="ARBA" id="ARBA00022598"/>
    </source>
</evidence>
<dbReference type="GO" id="GO:0000226">
    <property type="term" value="P:microtubule cytoskeleton organization"/>
    <property type="evidence" value="ECO:0007669"/>
    <property type="project" value="TreeGrafter"/>
</dbReference>
<name>D3B294_HETP5</name>
<reference evidence="4 5" key="1">
    <citation type="journal article" date="2011" name="Genome Res.">
        <title>Phylogeny-wide analysis of social amoeba genomes highlights ancient origins for complex intercellular communication.</title>
        <authorList>
            <person name="Heidel A.J."/>
            <person name="Lawal H.M."/>
            <person name="Felder M."/>
            <person name="Schilde C."/>
            <person name="Helps N.R."/>
            <person name="Tunggal B."/>
            <person name="Rivero F."/>
            <person name="John U."/>
            <person name="Schleicher M."/>
            <person name="Eichinger L."/>
            <person name="Platzer M."/>
            <person name="Noegel A.A."/>
            <person name="Schaap P."/>
            <person name="Gloeckner G."/>
        </authorList>
    </citation>
    <scope>NUCLEOTIDE SEQUENCE [LARGE SCALE GENOMIC DNA]</scope>
    <source>
        <strain evidence="5">ATCC 26659 / Pp 5 / PN500</strain>
    </source>
</reference>
<dbReference type="GO" id="GO:0036064">
    <property type="term" value="C:ciliary basal body"/>
    <property type="evidence" value="ECO:0007669"/>
    <property type="project" value="TreeGrafter"/>
</dbReference>
<dbReference type="Gene3D" id="3.30.470.20">
    <property type="entry name" value="ATP-grasp fold, B domain"/>
    <property type="match status" value="1"/>
</dbReference>
<evidence type="ECO:0000256" key="2">
    <source>
        <dbReference type="ARBA" id="ARBA00022741"/>
    </source>
</evidence>
<dbReference type="OMA" id="DIFWTDA"/>
<dbReference type="EMBL" id="ADBJ01000009">
    <property type="protein sequence ID" value="EFA84469.1"/>
    <property type="molecule type" value="Genomic_DNA"/>
</dbReference>
<dbReference type="GO" id="GO:0070740">
    <property type="term" value="F:tubulin-glutamic acid ligase activity"/>
    <property type="evidence" value="ECO:0007669"/>
    <property type="project" value="TreeGrafter"/>
</dbReference>
<dbReference type="GO" id="GO:0015631">
    <property type="term" value="F:tubulin binding"/>
    <property type="evidence" value="ECO:0007669"/>
    <property type="project" value="TreeGrafter"/>
</dbReference>
<accession>D3B294</accession>
<gene>
    <name evidence="4" type="ORF">PPL_02503</name>
</gene>
<dbReference type="InParanoid" id="D3B294"/>
<keyword evidence="2" id="KW-0547">Nucleotide-binding</keyword>
<dbReference type="SUPFAM" id="SSF56059">
    <property type="entry name" value="Glutathione synthetase ATP-binding domain-like"/>
    <property type="match status" value="1"/>
</dbReference>
<evidence type="ECO:0000313" key="4">
    <source>
        <dbReference type="EMBL" id="EFA84469.1"/>
    </source>
</evidence>
<dbReference type="PANTHER" id="PTHR12241">
    <property type="entry name" value="TUBULIN POLYGLUTAMYLASE"/>
    <property type="match status" value="1"/>
</dbReference>
<keyword evidence="5" id="KW-1185">Reference proteome</keyword>
<dbReference type="InterPro" id="IPR004344">
    <property type="entry name" value="TTL/TTLL_fam"/>
</dbReference>
<evidence type="ECO:0008006" key="6">
    <source>
        <dbReference type="Google" id="ProtNLM"/>
    </source>
</evidence>
<dbReference type="GeneID" id="31358028"/>
<comment type="caution">
    <text evidence="4">The sequence shown here is derived from an EMBL/GenBank/DDBJ whole genome shotgun (WGS) entry which is preliminary data.</text>
</comment>
<dbReference type="Pfam" id="PF03133">
    <property type="entry name" value="TTL"/>
    <property type="match status" value="1"/>
</dbReference>